<keyword evidence="3" id="KW-1185">Reference proteome</keyword>
<reference evidence="2 3" key="1">
    <citation type="submission" date="2019-01" db="EMBL/GenBank/DDBJ databases">
        <title>Genome Assembly of Collichthys lucidus.</title>
        <authorList>
            <person name="Cai M."/>
            <person name="Xiao S."/>
        </authorList>
    </citation>
    <scope>NUCLEOTIDE SEQUENCE [LARGE SCALE GENOMIC DNA]</scope>
    <source>
        <strain evidence="2">JT15FE1705JMU</strain>
        <tissue evidence="2">Muscle</tissue>
    </source>
</reference>
<protein>
    <submittedName>
        <fullName evidence="2">Uncharacterized protein</fullName>
    </submittedName>
</protein>
<feature type="compositionally biased region" description="Acidic residues" evidence="1">
    <location>
        <begin position="102"/>
        <end position="112"/>
    </location>
</feature>
<evidence type="ECO:0000256" key="1">
    <source>
        <dbReference type="SAM" id="MobiDB-lite"/>
    </source>
</evidence>
<name>A0A4U5V236_COLLU</name>
<sequence>MHHTWETDPILETDHTWQIDSTWETLKPLLLILKLMKMSSSHKFPWWDEFAVTDSESGTNKKKSQCHHPPLAHYLKNPGRGKERMTTKMTRPSRKHLRLSESSDEDHEGDESTTDKFWWWDEFADINSKSGTDRDAKEEEPISPPSSSPLLQTSRRRQREDDNKDDETSGKQFKRDELSDAVSNSDTDSAAEGVHCKPSEKIQVYS</sequence>
<accession>A0A4U5V236</accession>
<feature type="region of interest" description="Disordered" evidence="1">
    <location>
        <begin position="76"/>
        <end position="112"/>
    </location>
</feature>
<gene>
    <name evidence="2" type="ORF">D9C73_015859</name>
</gene>
<dbReference type="AlphaFoldDB" id="A0A4U5V236"/>
<organism evidence="2 3">
    <name type="scientific">Collichthys lucidus</name>
    <name type="common">Big head croaker</name>
    <name type="synonym">Sciaena lucida</name>
    <dbReference type="NCBI Taxonomy" id="240159"/>
    <lineage>
        <taxon>Eukaryota</taxon>
        <taxon>Metazoa</taxon>
        <taxon>Chordata</taxon>
        <taxon>Craniata</taxon>
        <taxon>Vertebrata</taxon>
        <taxon>Euteleostomi</taxon>
        <taxon>Actinopterygii</taxon>
        <taxon>Neopterygii</taxon>
        <taxon>Teleostei</taxon>
        <taxon>Neoteleostei</taxon>
        <taxon>Acanthomorphata</taxon>
        <taxon>Eupercaria</taxon>
        <taxon>Sciaenidae</taxon>
        <taxon>Collichthys</taxon>
    </lineage>
</organism>
<feature type="compositionally biased region" description="Basic and acidic residues" evidence="1">
    <location>
        <begin position="158"/>
        <end position="178"/>
    </location>
</feature>
<feature type="region of interest" description="Disordered" evidence="1">
    <location>
        <begin position="129"/>
        <end position="206"/>
    </location>
</feature>
<evidence type="ECO:0000313" key="3">
    <source>
        <dbReference type="Proteomes" id="UP000298787"/>
    </source>
</evidence>
<proteinExistence type="predicted"/>
<dbReference type="EMBL" id="CM014091">
    <property type="protein sequence ID" value="TKS81753.1"/>
    <property type="molecule type" value="Genomic_DNA"/>
</dbReference>
<feature type="compositionally biased region" description="Basic and acidic residues" evidence="1">
    <location>
        <begin position="131"/>
        <end position="140"/>
    </location>
</feature>
<dbReference type="Proteomes" id="UP000298787">
    <property type="component" value="Chromosome 14"/>
</dbReference>
<evidence type="ECO:0000313" key="2">
    <source>
        <dbReference type="EMBL" id="TKS81753.1"/>
    </source>
</evidence>